<dbReference type="Proteomes" id="UP001165541">
    <property type="component" value="Unassembled WGS sequence"/>
</dbReference>
<dbReference type="Pfam" id="PF07690">
    <property type="entry name" value="MFS_1"/>
    <property type="match status" value="1"/>
</dbReference>
<feature type="transmembrane region" description="Helical" evidence="5">
    <location>
        <begin position="206"/>
        <end position="229"/>
    </location>
</feature>
<feature type="transmembrane region" description="Helical" evidence="5">
    <location>
        <begin position="336"/>
        <end position="357"/>
    </location>
</feature>
<reference evidence="6" key="1">
    <citation type="submission" date="2022-05" db="EMBL/GenBank/DDBJ databases">
        <title>Schlegelella sp. nov., isolated from mangrove soil.</title>
        <authorList>
            <person name="Liu Y."/>
            <person name="Ge X."/>
            <person name="Liu W."/>
        </authorList>
    </citation>
    <scope>NUCLEOTIDE SEQUENCE</scope>
    <source>
        <strain evidence="6">S2-27</strain>
    </source>
</reference>
<dbReference type="PANTHER" id="PTHR23514">
    <property type="entry name" value="BYPASS OF STOP CODON PROTEIN 6"/>
    <property type="match status" value="1"/>
</dbReference>
<evidence type="ECO:0000256" key="5">
    <source>
        <dbReference type="SAM" id="Phobius"/>
    </source>
</evidence>
<dbReference type="CDD" id="cd17393">
    <property type="entry name" value="MFS_MosC_like"/>
    <property type="match status" value="1"/>
</dbReference>
<dbReference type="Gene3D" id="1.20.1250.20">
    <property type="entry name" value="MFS general substrate transporter like domains"/>
    <property type="match status" value="2"/>
</dbReference>
<feature type="transmembrane region" description="Helical" evidence="5">
    <location>
        <begin position="109"/>
        <end position="127"/>
    </location>
</feature>
<feature type="transmembrane region" description="Helical" evidence="5">
    <location>
        <begin position="85"/>
        <end position="103"/>
    </location>
</feature>
<evidence type="ECO:0000256" key="4">
    <source>
        <dbReference type="ARBA" id="ARBA00023136"/>
    </source>
</evidence>
<feature type="transmembrane region" description="Helical" evidence="5">
    <location>
        <begin position="53"/>
        <end position="73"/>
    </location>
</feature>
<evidence type="ECO:0000256" key="3">
    <source>
        <dbReference type="ARBA" id="ARBA00022989"/>
    </source>
</evidence>
<keyword evidence="7" id="KW-1185">Reference proteome</keyword>
<proteinExistence type="predicted"/>
<sequence>MSMPASEPTARDVPSLPAARWATRTHFFCSGFLFATWGVHIPTVKAHYEIGEGALGLALLAAGIGALLGLSRAGTLVGRFGAKGVALVCGVASAAMLGLLLILPGYAGLLAALAVFGGASSIFDVAINAEASELERRQARPIMSHFHAMFSLGGMAGAAIGSLLLGWQVDAMSHLVGVAVAGALAIGAACLQMLPPEQAGEDAGFSLPRGALLLLGVLAALGLISEGAMYDWSVLYLQNELGSPQDQAALAYASFSGAMALARFAGDWVRSRTSPATLMRASAALSAAAMALVLLVGHPGVALVGFAFVGVGLGNVVPVLFSAAAHVPGTSPAHGIAAVSSVGYLGFMAGPPLIGVLAQGSSLTAALFVVVLFTAVLAGLSRRALPR</sequence>
<gene>
    <name evidence="6" type="ORF">M8A51_12175</name>
</gene>
<dbReference type="SUPFAM" id="SSF103473">
    <property type="entry name" value="MFS general substrate transporter"/>
    <property type="match status" value="1"/>
</dbReference>
<feature type="transmembrane region" description="Helical" evidence="5">
    <location>
        <begin position="249"/>
        <end position="266"/>
    </location>
</feature>
<feature type="transmembrane region" description="Helical" evidence="5">
    <location>
        <begin position="363"/>
        <end position="381"/>
    </location>
</feature>
<name>A0ABT0YNI2_9BURK</name>
<accession>A0ABT0YNI2</accession>
<feature type="transmembrane region" description="Helical" evidence="5">
    <location>
        <begin position="148"/>
        <end position="169"/>
    </location>
</feature>
<feature type="transmembrane region" description="Helical" evidence="5">
    <location>
        <begin position="21"/>
        <end position="41"/>
    </location>
</feature>
<dbReference type="InterPro" id="IPR011701">
    <property type="entry name" value="MFS"/>
</dbReference>
<evidence type="ECO:0000256" key="1">
    <source>
        <dbReference type="ARBA" id="ARBA00004141"/>
    </source>
</evidence>
<dbReference type="RefSeq" id="WP_251778733.1">
    <property type="nucleotide sequence ID" value="NZ_JAMKFE010000006.1"/>
</dbReference>
<feature type="transmembrane region" description="Helical" evidence="5">
    <location>
        <begin position="175"/>
        <end position="194"/>
    </location>
</feature>
<evidence type="ECO:0000313" key="6">
    <source>
        <dbReference type="EMBL" id="MCM5680287.1"/>
    </source>
</evidence>
<dbReference type="PANTHER" id="PTHR23514:SF13">
    <property type="entry name" value="INNER MEMBRANE PROTEIN YBJJ"/>
    <property type="match status" value="1"/>
</dbReference>
<keyword evidence="4 5" id="KW-0472">Membrane</keyword>
<dbReference type="EMBL" id="JAMKFE010000006">
    <property type="protein sequence ID" value="MCM5680287.1"/>
    <property type="molecule type" value="Genomic_DNA"/>
</dbReference>
<comment type="caution">
    <text evidence="6">The sequence shown here is derived from an EMBL/GenBank/DDBJ whole genome shotgun (WGS) entry which is preliminary data.</text>
</comment>
<evidence type="ECO:0000313" key="7">
    <source>
        <dbReference type="Proteomes" id="UP001165541"/>
    </source>
</evidence>
<evidence type="ECO:0000256" key="2">
    <source>
        <dbReference type="ARBA" id="ARBA00022692"/>
    </source>
</evidence>
<keyword evidence="2 5" id="KW-0812">Transmembrane</keyword>
<keyword evidence="3 5" id="KW-1133">Transmembrane helix</keyword>
<dbReference type="InterPro" id="IPR036259">
    <property type="entry name" value="MFS_trans_sf"/>
</dbReference>
<organism evidence="6 7">
    <name type="scientific">Caldimonas mangrovi</name>
    <dbReference type="NCBI Taxonomy" id="2944811"/>
    <lineage>
        <taxon>Bacteria</taxon>
        <taxon>Pseudomonadati</taxon>
        <taxon>Pseudomonadota</taxon>
        <taxon>Betaproteobacteria</taxon>
        <taxon>Burkholderiales</taxon>
        <taxon>Sphaerotilaceae</taxon>
        <taxon>Caldimonas</taxon>
    </lineage>
</organism>
<comment type="subcellular location">
    <subcellularLocation>
        <location evidence="1">Membrane</location>
        <topology evidence="1">Multi-pass membrane protein</topology>
    </subcellularLocation>
</comment>
<feature type="transmembrane region" description="Helical" evidence="5">
    <location>
        <begin position="278"/>
        <end position="297"/>
    </location>
</feature>
<feature type="transmembrane region" description="Helical" evidence="5">
    <location>
        <begin position="303"/>
        <end position="324"/>
    </location>
</feature>
<protein>
    <submittedName>
        <fullName evidence="6">MFS transporter</fullName>
    </submittedName>
</protein>
<dbReference type="InterPro" id="IPR051788">
    <property type="entry name" value="MFS_Transporter"/>
</dbReference>